<feature type="compositionally biased region" description="Low complexity" evidence="1">
    <location>
        <begin position="1210"/>
        <end position="1226"/>
    </location>
</feature>
<feature type="region of interest" description="Disordered" evidence="1">
    <location>
        <begin position="649"/>
        <end position="694"/>
    </location>
</feature>
<feature type="compositionally biased region" description="Low complexity" evidence="1">
    <location>
        <begin position="236"/>
        <end position="247"/>
    </location>
</feature>
<evidence type="ECO:0000313" key="3">
    <source>
        <dbReference type="EnsemblMetazoa" id="ACUA008473-PA"/>
    </source>
</evidence>
<dbReference type="EMBL" id="AXCM01003715">
    <property type="status" value="NOT_ANNOTATED_CDS"/>
    <property type="molecule type" value="Genomic_DNA"/>
</dbReference>
<reference evidence="4" key="1">
    <citation type="submission" date="2013-09" db="EMBL/GenBank/DDBJ databases">
        <title>The Genome Sequence of Anopheles culicifacies species A.</title>
        <authorList>
            <consortium name="The Broad Institute Genomics Platform"/>
            <person name="Neafsey D.E."/>
            <person name="Besansky N."/>
            <person name="Howell P."/>
            <person name="Walton C."/>
            <person name="Young S.K."/>
            <person name="Zeng Q."/>
            <person name="Gargeya S."/>
            <person name="Fitzgerald M."/>
            <person name="Haas B."/>
            <person name="Abouelleil A."/>
            <person name="Allen A.W."/>
            <person name="Alvarado L."/>
            <person name="Arachchi H.M."/>
            <person name="Berlin A.M."/>
            <person name="Chapman S.B."/>
            <person name="Gainer-Dewar J."/>
            <person name="Goldberg J."/>
            <person name="Griggs A."/>
            <person name="Gujja S."/>
            <person name="Hansen M."/>
            <person name="Howarth C."/>
            <person name="Imamovic A."/>
            <person name="Ireland A."/>
            <person name="Larimer J."/>
            <person name="McCowan C."/>
            <person name="Murphy C."/>
            <person name="Pearson M."/>
            <person name="Poon T.W."/>
            <person name="Priest M."/>
            <person name="Roberts A."/>
            <person name="Saif S."/>
            <person name="Shea T."/>
            <person name="Sisk P."/>
            <person name="Sykes S."/>
            <person name="Wortman J."/>
            <person name="Nusbaum C."/>
            <person name="Birren B."/>
        </authorList>
    </citation>
    <scope>NUCLEOTIDE SEQUENCE [LARGE SCALE GENOMIC DNA]</scope>
    <source>
        <strain evidence="4">A-37</strain>
    </source>
</reference>
<feature type="domain" description="Apple" evidence="2">
    <location>
        <begin position="974"/>
        <end position="1061"/>
    </location>
</feature>
<dbReference type="SUPFAM" id="SSF57414">
    <property type="entry name" value="Hairpin loop containing domain-like"/>
    <property type="match status" value="2"/>
</dbReference>
<feature type="region of interest" description="Disordered" evidence="1">
    <location>
        <begin position="356"/>
        <end position="486"/>
    </location>
</feature>
<dbReference type="EMBL" id="AXCM01003719">
    <property type="status" value="NOT_ANNOTATED_CDS"/>
    <property type="molecule type" value="Genomic_DNA"/>
</dbReference>
<dbReference type="CDD" id="cd01099">
    <property type="entry name" value="PAN_AP_HGF"/>
    <property type="match status" value="3"/>
</dbReference>
<dbReference type="EMBL" id="AXCM01003720">
    <property type="status" value="NOT_ANNOTATED_CDS"/>
    <property type="molecule type" value="Genomic_DNA"/>
</dbReference>
<feature type="compositionally biased region" description="Basic and acidic residues" evidence="1">
    <location>
        <begin position="714"/>
        <end position="741"/>
    </location>
</feature>
<proteinExistence type="predicted"/>
<name>A0A182M3D4_9DIPT</name>
<dbReference type="GO" id="GO:0009653">
    <property type="term" value="P:anatomical structure morphogenesis"/>
    <property type="evidence" value="ECO:0007669"/>
    <property type="project" value="TreeGrafter"/>
</dbReference>
<dbReference type="VEuPathDB" id="VectorBase:ACUA008473"/>
<evidence type="ECO:0000256" key="1">
    <source>
        <dbReference type="SAM" id="MobiDB-lite"/>
    </source>
</evidence>
<dbReference type="Pfam" id="PF00024">
    <property type="entry name" value="PAN_1"/>
    <property type="match status" value="2"/>
</dbReference>
<feature type="compositionally biased region" description="Polar residues" evidence="1">
    <location>
        <begin position="215"/>
        <end position="235"/>
    </location>
</feature>
<protein>
    <recommendedName>
        <fullName evidence="2">Apple domain-containing protein</fullName>
    </recommendedName>
</protein>
<feature type="region of interest" description="Disordered" evidence="1">
    <location>
        <begin position="1271"/>
        <end position="1302"/>
    </location>
</feature>
<dbReference type="InterPro" id="IPR003609">
    <property type="entry name" value="Pan_app"/>
</dbReference>
<dbReference type="SMART" id="SM00473">
    <property type="entry name" value="PAN_AP"/>
    <property type="match status" value="5"/>
</dbReference>
<feature type="compositionally biased region" description="Pro residues" evidence="1">
    <location>
        <begin position="669"/>
        <end position="679"/>
    </location>
</feature>
<feature type="compositionally biased region" description="Polar residues" evidence="1">
    <location>
        <begin position="256"/>
        <end position="271"/>
    </location>
</feature>
<dbReference type="PANTHER" id="PTHR47327">
    <property type="entry name" value="FI18240P1-RELATED"/>
    <property type="match status" value="1"/>
</dbReference>
<dbReference type="PROSITE" id="PS50948">
    <property type="entry name" value="PAN"/>
    <property type="match status" value="4"/>
</dbReference>
<dbReference type="STRING" id="139723.A0A182M3D4"/>
<accession>A0A182M3D4</accession>
<feature type="region of interest" description="Disordered" evidence="1">
    <location>
        <begin position="714"/>
        <end position="758"/>
    </location>
</feature>
<feature type="region of interest" description="Disordered" evidence="1">
    <location>
        <begin position="1195"/>
        <end position="1235"/>
    </location>
</feature>
<dbReference type="EMBL" id="AXCM01003716">
    <property type="status" value="NOT_ANNOTATED_CDS"/>
    <property type="molecule type" value="Genomic_DNA"/>
</dbReference>
<dbReference type="PANTHER" id="PTHR47327:SF13">
    <property type="entry name" value="APPLE DOMAIN-CONTAINING PROTEIN"/>
    <property type="match status" value="1"/>
</dbReference>
<dbReference type="InterPro" id="IPR052774">
    <property type="entry name" value="Celegans_DevNeuronal_Protein"/>
</dbReference>
<feature type="domain" description="Apple" evidence="2">
    <location>
        <begin position="42"/>
        <end position="126"/>
    </location>
</feature>
<dbReference type="EMBL" id="AXCM01003718">
    <property type="status" value="NOT_ANNOTATED_CDS"/>
    <property type="molecule type" value="Genomic_DNA"/>
</dbReference>
<feature type="compositionally biased region" description="Low complexity" evidence="1">
    <location>
        <begin position="369"/>
        <end position="378"/>
    </location>
</feature>
<feature type="region of interest" description="Disordered" evidence="1">
    <location>
        <begin position="1380"/>
        <end position="1406"/>
    </location>
</feature>
<sequence>MTEMERKVAIIVSYQLRLLLLTVTFATAIQIDNRLVQPQHDCFERIALGAMLPFEKTFRNSDTNSLKICETLCLNDKECQTFAFGISGRGNGTCQLSANTIDATKSRPVGTIFDPDFDLYARKYNCFLDGPTNPPPKPGGLGIFPNGELQPGGGPQRQPPPPPPPPATAPQPPSGGAFPPPSIIDRPGPPIFGPPVSSGGIDAPTTANGGFVDTSRPTSEYGTTAPGTTYGQTNGETLPETTAPAEEFYSTKDHSNPTGSGSPYLPTSTAAGPQYNLATGERLPPTQPAATMPDREGPTKYPPDYRPTYGGSGPAKPANYPYQFPMLYETHYPLPNDKNGYPEIYAQNVPTLDNNYLRPEYGGTSFGRPSAPAGSTPPAGSPGTGYGGVQRPSTTGGGSNYGSNNSGPQRPSGYGGDSNPPHRPSSPESSGYGGQAVRPSAQGPGTGPSGYGVVRPAPAPPIQSGPSAGAGYNVHEDKLDLHPPPSISKRPCYRRVLAGKRVAPHWVRRTLICERVEDCQRECGDERRFSCEGFNYRLDPTGRGQGDCELIDQPLSQIDLYSSPHQRDSNLIRDADYDYYERDRSATANCRPSCKDCMVKPFRPALEFVRPTTYRPHHPESYKPYPSEQHAYEEDHRFKPVITAIDKYRPPMYPSRPEFERYSPSSSYYPPPPPPPPAPLDSYRPPISYKPQYGSEIDRYGTLDHSFFKPYESRPEYPRPLHHEDIRPVHRPRHPYEDRDPPPPPPAPPASHVSTVQQYGSKPSTFIPYLIGQNIHKNGGIYGGSYGPSFNADSYKSISDYWGLRNEIKRYDSPSFNYFELRNDHHFDDNNVWSYGGSKYGYEEDHHVHPYVEHRPGFGQQWIRRPSHEECSVKSSEGFRLHKGVVKYALNTPTVVECERMCYSETRFRCHTFSYRYSAVSRENCLLCDRPFNLLDFYADLEPDRDYDIYSMSDDAKTCHPELSHPRRDYNAQCFIRVIDSARFFKSIVRDSLTVRSIGECELECIKASKFTCRAFTYSFGPNAVNAVIDNCQLSDWPVRDMDKDRHLVPDESFDVFERASYGQGCEIQPIIDDKHNKKFCYLGYGSPAKLLSSAIKKVTSVNTELDCKNECVRLREGTHFKCLSFSFSSQASTYNCEMSDLDQSELKLGVHYAHTNDRDFWLFAWNPFDYTCRDKITTISGGTRVNHDRRIDILREPGNGGRHGRTGGFKRTNNNNTTTTTNTTTDQHKDDQRNTMLTTTANRSSESTPTTNSTNSSFIILLPGSSANRTGVVESDARSSRAAGRPTSSISNTAPPGDGSWRQYTVSGKPCRYGTKCERNKITGFYSCEIEGGEIGSWDYCCKAEHPCGYSRGFDYPWCFVGDAPDQWRKCSDKYFPKKQHDSGYQNKNKKGEIYQPPPKPGGLRHLDGVTAPAELWPVTYLYEKGPPNATEISNHVIDCKKDKC</sequence>
<feature type="domain" description="Apple" evidence="2">
    <location>
        <begin position="871"/>
        <end position="954"/>
    </location>
</feature>
<dbReference type="EMBL" id="AXCM01003717">
    <property type="status" value="NOT_ANNOTATED_CDS"/>
    <property type="molecule type" value="Genomic_DNA"/>
</dbReference>
<dbReference type="EnsemblMetazoa" id="ACUA008473-RA">
    <property type="protein sequence ID" value="ACUA008473-PA"/>
    <property type="gene ID" value="ACUA008473"/>
</dbReference>
<feature type="region of interest" description="Disordered" evidence="1">
    <location>
        <begin position="130"/>
        <end position="318"/>
    </location>
</feature>
<feature type="compositionally biased region" description="Pro residues" evidence="1">
    <location>
        <begin position="157"/>
        <end position="193"/>
    </location>
</feature>
<feature type="domain" description="Apple" evidence="2">
    <location>
        <begin position="492"/>
        <end position="584"/>
    </location>
</feature>
<organism evidence="3 4">
    <name type="scientific">Anopheles culicifacies</name>
    <dbReference type="NCBI Taxonomy" id="139723"/>
    <lineage>
        <taxon>Eukaryota</taxon>
        <taxon>Metazoa</taxon>
        <taxon>Ecdysozoa</taxon>
        <taxon>Arthropoda</taxon>
        <taxon>Hexapoda</taxon>
        <taxon>Insecta</taxon>
        <taxon>Pterygota</taxon>
        <taxon>Neoptera</taxon>
        <taxon>Endopterygota</taxon>
        <taxon>Diptera</taxon>
        <taxon>Nematocera</taxon>
        <taxon>Culicoidea</taxon>
        <taxon>Culicidae</taxon>
        <taxon>Anophelinae</taxon>
        <taxon>Anopheles</taxon>
        <taxon>culicifacies species complex</taxon>
    </lineage>
</organism>
<keyword evidence="4" id="KW-1185">Reference proteome</keyword>
<evidence type="ECO:0000259" key="2">
    <source>
        <dbReference type="PROSITE" id="PS50948"/>
    </source>
</evidence>
<dbReference type="Gene3D" id="3.50.4.10">
    <property type="entry name" value="Hepatocyte Growth Factor"/>
    <property type="match status" value="4"/>
</dbReference>
<evidence type="ECO:0000313" key="4">
    <source>
        <dbReference type="Proteomes" id="UP000075883"/>
    </source>
</evidence>
<reference evidence="3" key="2">
    <citation type="submission" date="2020-05" db="UniProtKB">
        <authorList>
            <consortium name="EnsemblMetazoa"/>
        </authorList>
    </citation>
    <scope>IDENTIFICATION</scope>
    <source>
        <strain evidence="3">A-37</strain>
    </source>
</reference>
<dbReference type="Proteomes" id="UP000075883">
    <property type="component" value="Unassembled WGS sequence"/>
</dbReference>